<evidence type="ECO:0000313" key="3">
    <source>
        <dbReference type="Proteomes" id="UP001152300"/>
    </source>
</evidence>
<name>A0A9X0DMY3_9HELO</name>
<protein>
    <submittedName>
        <fullName evidence="2">Uncharacterized protein</fullName>
    </submittedName>
</protein>
<dbReference type="AlphaFoldDB" id="A0A9X0DMY3"/>
<proteinExistence type="predicted"/>
<dbReference type="EMBL" id="JAPEIS010000002">
    <property type="protein sequence ID" value="KAJ8069541.1"/>
    <property type="molecule type" value="Genomic_DNA"/>
</dbReference>
<evidence type="ECO:0000256" key="1">
    <source>
        <dbReference type="SAM" id="Coils"/>
    </source>
</evidence>
<feature type="coiled-coil region" evidence="1">
    <location>
        <begin position="153"/>
        <end position="180"/>
    </location>
</feature>
<gene>
    <name evidence="2" type="ORF">OCU04_003191</name>
</gene>
<organism evidence="2 3">
    <name type="scientific">Sclerotinia nivalis</name>
    <dbReference type="NCBI Taxonomy" id="352851"/>
    <lineage>
        <taxon>Eukaryota</taxon>
        <taxon>Fungi</taxon>
        <taxon>Dikarya</taxon>
        <taxon>Ascomycota</taxon>
        <taxon>Pezizomycotina</taxon>
        <taxon>Leotiomycetes</taxon>
        <taxon>Helotiales</taxon>
        <taxon>Sclerotiniaceae</taxon>
        <taxon>Sclerotinia</taxon>
    </lineage>
</organism>
<sequence>MSASVLETRCNLFQSPNRSTSQDCGLSLISTKSTTTTPGLHNPDSSIEQRVVTNTEEAISNSEQNSAISDCPLINGEGSKITQAADARPLSTHLETRDDCMMSQTPLCDNTNSKIQLGHPQPIVHSIPQRPCRDKAQSLPADPQRLIYPERRRMILKNEIVNLRENEKKLQQQSDEFEGEFTRVYYANSITEVIPTELKSGNWVAITNGAVRDDIRSINSAIREWSNDAINKNAQLLIQDTCLGEHSEVKKELWQERACKSDGLYGNRIS</sequence>
<reference evidence="2" key="1">
    <citation type="submission" date="2022-11" db="EMBL/GenBank/DDBJ databases">
        <title>Genome Resource of Sclerotinia nivalis Strain SnTB1, a Plant Pathogen Isolated from American Ginseng.</title>
        <authorList>
            <person name="Fan S."/>
        </authorList>
    </citation>
    <scope>NUCLEOTIDE SEQUENCE</scope>
    <source>
        <strain evidence="2">SnTB1</strain>
    </source>
</reference>
<keyword evidence="3" id="KW-1185">Reference proteome</keyword>
<dbReference type="OrthoDB" id="10456377at2759"/>
<dbReference type="Proteomes" id="UP001152300">
    <property type="component" value="Unassembled WGS sequence"/>
</dbReference>
<evidence type="ECO:0000313" key="2">
    <source>
        <dbReference type="EMBL" id="KAJ8069541.1"/>
    </source>
</evidence>
<comment type="caution">
    <text evidence="2">The sequence shown here is derived from an EMBL/GenBank/DDBJ whole genome shotgun (WGS) entry which is preliminary data.</text>
</comment>
<keyword evidence="1" id="KW-0175">Coiled coil</keyword>
<accession>A0A9X0DMY3</accession>